<dbReference type="Gene3D" id="3.40.30.10">
    <property type="entry name" value="Glutaredoxin"/>
    <property type="match status" value="1"/>
</dbReference>
<dbReference type="Pfam" id="PF00462">
    <property type="entry name" value="Glutaredoxin"/>
    <property type="match status" value="1"/>
</dbReference>
<evidence type="ECO:0000259" key="1">
    <source>
        <dbReference type="Pfam" id="PF00462"/>
    </source>
</evidence>
<evidence type="ECO:0000313" key="2">
    <source>
        <dbReference type="EMBL" id="ADH00842.1"/>
    </source>
</evidence>
<reference evidence="2 3" key="1">
    <citation type="journal article" date="2010" name="J. Bacteriol.">
        <title>Complete genome sequence of Bifidobacterium longum JDM301.</title>
        <authorList>
            <person name="Wei Y.X."/>
            <person name="Zhang Z.Y."/>
            <person name="Liu C."/>
            <person name="Zhu Y.Z."/>
            <person name="Zhu Y.Q."/>
            <person name="Zheng H."/>
            <person name="Zhao G.P."/>
            <person name="Wang S."/>
            <person name="Guo X.K."/>
        </authorList>
    </citation>
    <scope>NUCLEOTIDE SEQUENCE [LARGE SCALE GENOMIC DNA]</scope>
    <source>
        <strain evidence="2 3">JDM301</strain>
    </source>
</reference>
<dbReference type="NCBIfam" id="TIGR02200">
    <property type="entry name" value="GlrX_actino"/>
    <property type="match status" value="1"/>
</dbReference>
<dbReference type="EMBL" id="CP002010">
    <property type="protein sequence ID" value="ADH00842.1"/>
    <property type="molecule type" value="Genomic_DNA"/>
</dbReference>
<gene>
    <name evidence="2" type="ordered locus">BLJ_1398</name>
</gene>
<organism evidence="2 3">
    <name type="scientific">Bifidobacterium longum subsp. longum (strain JDM301)</name>
    <dbReference type="NCBI Taxonomy" id="759350"/>
    <lineage>
        <taxon>Bacteria</taxon>
        <taxon>Bacillati</taxon>
        <taxon>Actinomycetota</taxon>
        <taxon>Actinomycetes</taxon>
        <taxon>Bifidobacteriales</taxon>
        <taxon>Bifidobacteriaceae</taxon>
        <taxon>Bifidobacterium</taxon>
    </lineage>
</organism>
<name>D6ZVD6_BIFLJ</name>
<dbReference type="Proteomes" id="UP000006740">
    <property type="component" value="Chromosome"/>
</dbReference>
<feature type="domain" description="Glutaredoxin" evidence="1">
    <location>
        <begin position="27"/>
        <end position="81"/>
    </location>
</feature>
<dbReference type="InterPro" id="IPR002109">
    <property type="entry name" value="Glutaredoxin"/>
</dbReference>
<evidence type="ECO:0000313" key="3">
    <source>
        <dbReference type="Proteomes" id="UP000006740"/>
    </source>
</evidence>
<dbReference type="KEGG" id="bll:BLJ_1398"/>
<dbReference type="PROSITE" id="PS51354">
    <property type="entry name" value="GLUTAREDOXIN_2"/>
    <property type="match status" value="1"/>
</dbReference>
<proteinExistence type="predicted"/>
<dbReference type="InterPro" id="IPR011915">
    <property type="entry name" value="GlrX_actino"/>
</dbReference>
<dbReference type="AlphaFoldDB" id="D6ZVD6"/>
<dbReference type="SUPFAM" id="SSF52833">
    <property type="entry name" value="Thioredoxin-like"/>
    <property type="match status" value="1"/>
</dbReference>
<protein>
    <submittedName>
        <fullName evidence="2">Glutaredoxin-like protein</fullName>
    </submittedName>
</protein>
<dbReference type="CDD" id="cd02976">
    <property type="entry name" value="NrdH"/>
    <property type="match status" value="1"/>
</dbReference>
<accession>D6ZVD6</accession>
<dbReference type="HOGENOM" id="CLU_026126_11_1_11"/>
<sequence length="105" mass="11610">MCRYDGCDGKPRTKRGAQKGHGMAIDVYGATWCGDCRQAKNTLDELGAAYIWHNIEEEDGAADRAVAISGQQHIPVVLYDDGSFQVEPSAKDIRNKLRELNLLTD</sequence>
<dbReference type="InterPro" id="IPR036249">
    <property type="entry name" value="Thioredoxin-like_sf"/>
</dbReference>